<keyword evidence="9" id="KW-0282">Flagellum</keyword>
<dbReference type="AlphaFoldDB" id="A0A1H1NMB1"/>
<organism evidence="9 10">
    <name type="scientific">Pseudomonas oryzae</name>
    <dbReference type="NCBI Taxonomy" id="1392877"/>
    <lineage>
        <taxon>Bacteria</taxon>
        <taxon>Pseudomonadati</taxon>
        <taxon>Pseudomonadota</taxon>
        <taxon>Gammaproteobacteria</taxon>
        <taxon>Pseudomonadales</taxon>
        <taxon>Pseudomonadaceae</taxon>
        <taxon>Pseudomonas</taxon>
    </lineage>
</organism>
<dbReference type="Proteomes" id="UP000243359">
    <property type="component" value="Chromosome I"/>
</dbReference>
<dbReference type="GO" id="GO:0009424">
    <property type="term" value="C:bacterial-type flagellum hook"/>
    <property type="evidence" value="ECO:0007669"/>
    <property type="project" value="TreeGrafter"/>
</dbReference>
<evidence type="ECO:0000259" key="8">
    <source>
        <dbReference type="Pfam" id="PF07559"/>
    </source>
</evidence>
<keyword evidence="9" id="KW-0969">Cilium</keyword>
<dbReference type="Pfam" id="PF06429">
    <property type="entry name" value="Flg_bbr_C"/>
    <property type="match status" value="1"/>
</dbReference>
<dbReference type="GO" id="GO:0071978">
    <property type="term" value="P:bacterial-type flagellum-dependent swarming motility"/>
    <property type="evidence" value="ECO:0007669"/>
    <property type="project" value="TreeGrafter"/>
</dbReference>
<evidence type="ECO:0000313" key="9">
    <source>
        <dbReference type="EMBL" id="SDS00136.1"/>
    </source>
</evidence>
<dbReference type="Pfam" id="PF00460">
    <property type="entry name" value="Flg_bb_rod"/>
    <property type="match status" value="1"/>
</dbReference>
<dbReference type="STRING" id="1392877.SAMN05216221_0841"/>
<evidence type="ECO:0000313" key="10">
    <source>
        <dbReference type="Proteomes" id="UP000243359"/>
    </source>
</evidence>
<evidence type="ECO:0000259" key="6">
    <source>
        <dbReference type="Pfam" id="PF00460"/>
    </source>
</evidence>
<proteinExistence type="inferred from homology"/>
<accession>A0A1H1NMB1</accession>
<evidence type="ECO:0000256" key="3">
    <source>
        <dbReference type="ARBA" id="ARBA00019015"/>
    </source>
</evidence>
<dbReference type="NCBIfam" id="TIGR03506">
    <property type="entry name" value="FlgEFG_subfam"/>
    <property type="match status" value="1"/>
</dbReference>
<comment type="similarity">
    <text evidence="2 5">Belongs to the flagella basal body rod proteins family.</text>
</comment>
<dbReference type="InterPro" id="IPR011491">
    <property type="entry name" value="FlgE_D2"/>
</dbReference>
<dbReference type="SUPFAM" id="SSF117143">
    <property type="entry name" value="Flagellar hook protein flgE"/>
    <property type="match status" value="1"/>
</dbReference>
<feature type="domain" description="Flagellar basal body rod protein N-terminal" evidence="6">
    <location>
        <begin position="6"/>
        <end position="33"/>
    </location>
</feature>
<dbReference type="InterPro" id="IPR037058">
    <property type="entry name" value="Falgellar_hook_FlgE_sf"/>
</dbReference>
<keyword evidence="10" id="KW-1185">Reference proteome</keyword>
<feature type="domain" description="Flagellar basal-body/hook protein C-terminal" evidence="7">
    <location>
        <begin position="369"/>
        <end position="413"/>
    </location>
</feature>
<dbReference type="EMBL" id="LT629751">
    <property type="protein sequence ID" value="SDS00136.1"/>
    <property type="molecule type" value="Genomic_DNA"/>
</dbReference>
<comment type="function">
    <text evidence="5">A flexible structure which links the flagellar filament to the drive apparatus in the basal body.</text>
</comment>
<keyword evidence="4 5" id="KW-0975">Bacterial flagellum</keyword>
<sequence length="414" mass="43083">MGFSQALSGLNAASKNLDVMGNNIANAQTIGYKSASMQFADVYAGAKVGLGVSVAGVQQNFKDGNLEATGRNLDLAISGGGFLRFDQGEQIVYARNGQLTMTPDGYLENAQGGRLTGYPGAAGNGGQVQQLNIPAAGLPAKATGELKATLNLDATLPSLDPAAFDPLKSSTYSYANGATVFDSQGTPQTLTLYFIKTEVNTWEVKTARATPAGQEFSPDTTQLTFDSNGLLAGSTAIRTAEDGTVTTGPLQTPYDTTPISFALTNGANDMSFKLNVAGSTQFANEFELGSLNQDGFTSGSLVGISVDKKGQIIGNYSNERTQVLGTIAMANFRNPEGLTPVGGGWAESSDSGQALIGEAGTGLFGDIEAGVVETSNVDLTKELVALIIAQRNFQANAQTIKLQDEVLQQAVNLR</sequence>
<dbReference type="NCBIfam" id="NF004238">
    <property type="entry name" value="PRK05682.1-1"/>
    <property type="match status" value="1"/>
</dbReference>
<evidence type="ECO:0000256" key="1">
    <source>
        <dbReference type="ARBA" id="ARBA00004117"/>
    </source>
</evidence>
<comment type="subcellular location">
    <subcellularLocation>
        <location evidence="1 5">Bacterial flagellum basal body</location>
    </subcellularLocation>
</comment>
<gene>
    <name evidence="9" type="ORF">SAMN05216221_0841</name>
</gene>
<dbReference type="GO" id="GO:0005829">
    <property type="term" value="C:cytosol"/>
    <property type="evidence" value="ECO:0007669"/>
    <property type="project" value="TreeGrafter"/>
</dbReference>
<feature type="domain" description="Flagellar hook protein FlgE D2" evidence="8">
    <location>
        <begin position="151"/>
        <end position="296"/>
    </location>
</feature>
<dbReference type="InterPro" id="IPR037925">
    <property type="entry name" value="FlgE/F/G-like"/>
</dbReference>
<evidence type="ECO:0000259" key="7">
    <source>
        <dbReference type="Pfam" id="PF06429"/>
    </source>
</evidence>
<dbReference type="Gene3D" id="2.60.98.20">
    <property type="entry name" value="Flagellar hook protein FlgE"/>
    <property type="match status" value="1"/>
</dbReference>
<evidence type="ECO:0000256" key="5">
    <source>
        <dbReference type="RuleBase" id="RU362116"/>
    </source>
</evidence>
<evidence type="ECO:0000256" key="4">
    <source>
        <dbReference type="ARBA" id="ARBA00023143"/>
    </source>
</evidence>
<keyword evidence="9" id="KW-0966">Cell projection</keyword>
<dbReference type="OrthoDB" id="8578401at2"/>
<dbReference type="InterPro" id="IPR010930">
    <property type="entry name" value="Flg_bb/hook_C_dom"/>
</dbReference>
<protein>
    <recommendedName>
        <fullName evidence="3 5">Flagellar hook protein FlgE</fullName>
    </recommendedName>
</protein>
<dbReference type="Pfam" id="PF07559">
    <property type="entry name" value="FlgE_D2"/>
    <property type="match status" value="1"/>
</dbReference>
<dbReference type="GO" id="GO:0009425">
    <property type="term" value="C:bacterial-type flagellum basal body"/>
    <property type="evidence" value="ECO:0007669"/>
    <property type="project" value="UniProtKB-SubCell"/>
</dbReference>
<evidence type="ECO:0000256" key="2">
    <source>
        <dbReference type="ARBA" id="ARBA00009677"/>
    </source>
</evidence>
<dbReference type="InterPro" id="IPR020013">
    <property type="entry name" value="Flagellar_FlgE/F/G"/>
</dbReference>
<dbReference type="PANTHER" id="PTHR30435">
    <property type="entry name" value="FLAGELLAR PROTEIN"/>
    <property type="match status" value="1"/>
</dbReference>
<dbReference type="PANTHER" id="PTHR30435:SF1">
    <property type="entry name" value="FLAGELLAR HOOK PROTEIN FLGE"/>
    <property type="match status" value="1"/>
</dbReference>
<reference evidence="10" key="1">
    <citation type="submission" date="2016-10" db="EMBL/GenBank/DDBJ databases">
        <authorList>
            <person name="Varghese N."/>
            <person name="Submissions S."/>
        </authorList>
    </citation>
    <scope>NUCLEOTIDE SEQUENCE [LARGE SCALE GENOMIC DNA]</scope>
    <source>
        <strain evidence="10">KCTC 32247</strain>
    </source>
</reference>
<dbReference type="InterPro" id="IPR001444">
    <property type="entry name" value="Flag_bb_rod_N"/>
</dbReference>
<dbReference type="RefSeq" id="WP_090347752.1">
    <property type="nucleotide sequence ID" value="NZ_LT629751.1"/>
</dbReference>
<name>A0A1H1NMB1_9PSED</name>